<proteinExistence type="predicted"/>
<sequence length="21" mass="2246">MTLTQVWGALLLFIVCPLLGG</sequence>
<feature type="non-terminal residue" evidence="1">
    <location>
        <position position="21"/>
    </location>
</feature>
<evidence type="ECO:0000313" key="1">
    <source>
        <dbReference type="EMBL" id="CAA9343292.1"/>
    </source>
</evidence>
<gene>
    <name evidence="1" type="ORF">AVDCRST_MAG94-2414</name>
</gene>
<dbReference type="AlphaFoldDB" id="A0A6J4LVB1"/>
<name>A0A6J4LVB1_9CYAN</name>
<protein>
    <submittedName>
        <fullName evidence="1">Uncharacterized protein</fullName>
    </submittedName>
</protein>
<dbReference type="EMBL" id="CADCTY010000847">
    <property type="protein sequence ID" value="CAA9343292.1"/>
    <property type="molecule type" value="Genomic_DNA"/>
</dbReference>
<reference evidence="1" key="1">
    <citation type="submission" date="2020-02" db="EMBL/GenBank/DDBJ databases">
        <authorList>
            <person name="Meier V. D."/>
        </authorList>
    </citation>
    <scope>NUCLEOTIDE SEQUENCE</scope>
    <source>
        <strain evidence="1">AVDCRST_MAG94</strain>
    </source>
</reference>
<accession>A0A6J4LVB1</accession>
<organism evidence="1">
    <name type="scientific">uncultured Leptolyngbya sp</name>
    <dbReference type="NCBI Taxonomy" id="332963"/>
    <lineage>
        <taxon>Bacteria</taxon>
        <taxon>Bacillati</taxon>
        <taxon>Cyanobacteriota</taxon>
        <taxon>Cyanophyceae</taxon>
        <taxon>Leptolyngbyales</taxon>
        <taxon>Leptolyngbyaceae</taxon>
        <taxon>Leptolyngbya group</taxon>
        <taxon>Leptolyngbya</taxon>
        <taxon>environmental samples</taxon>
    </lineage>
</organism>